<dbReference type="InterPro" id="IPR000182">
    <property type="entry name" value="GNAT_dom"/>
</dbReference>
<evidence type="ECO:0000313" key="2">
    <source>
        <dbReference type="EMBL" id="KXF79690.1"/>
    </source>
</evidence>
<dbReference type="RefSeq" id="WP_067420178.1">
    <property type="nucleotide sequence ID" value="NZ_LNTY01000062.1"/>
</dbReference>
<keyword evidence="2" id="KW-0808">Transferase</keyword>
<accession>A0A135I2L2</accession>
<evidence type="ECO:0000313" key="3">
    <source>
        <dbReference type="Proteomes" id="UP000070529"/>
    </source>
</evidence>
<dbReference type="Proteomes" id="UP000070529">
    <property type="component" value="Unassembled WGS sequence"/>
</dbReference>
<dbReference type="STRING" id="294935.ATN88_15625"/>
<dbReference type="Gene3D" id="3.40.630.30">
    <property type="match status" value="1"/>
</dbReference>
<keyword evidence="3" id="KW-1185">Reference proteome</keyword>
<dbReference type="InterPro" id="IPR016181">
    <property type="entry name" value="Acyl_CoA_acyltransferase"/>
</dbReference>
<comment type="caution">
    <text evidence="2">The sequence shown here is derived from an EMBL/GenBank/DDBJ whole genome shotgun (WGS) entry which is preliminary data.</text>
</comment>
<gene>
    <name evidence="2" type="ORF">ATN88_15625</name>
</gene>
<dbReference type="OrthoDB" id="9797178at2"/>
<reference evidence="2 3" key="1">
    <citation type="submission" date="2015-11" db="EMBL/GenBank/DDBJ databases">
        <title>Genomic Taxonomy of the Vibrionaceae.</title>
        <authorList>
            <person name="Gomez-Gil B."/>
            <person name="Enciso-Ibarra J."/>
        </authorList>
    </citation>
    <scope>NUCLEOTIDE SEQUENCE [LARGE SCALE GENOMIC DNA]</scope>
    <source>
        <strain evidence="2 3">CAIM 912</strain>
    </source>
</reference>
<protein>
    <submittedName>
        <fullName evidence="2">Acetyltransferase</fullName>
    </submittedName>
</protein>
<organism evidence="2 3">
    <name type="scientific">Enterovibrio coralii</name>
    <dbReference type="NCBI Taxonomy" id="294935"/>
    <lineage>
        <taxon>Bacteria</taxon>
        <taxon>Pseudomonadati</taxon>
        <taxon>Pseudomonadota</taxon>
        <taxon>Gammaproteobacteria</taxon>
        <taxon>Vibrionales</taxon>
        <taxon>Vibrionaceae</taxon>
        <taxon>Enterovibrio</taxon>
    </lineage>
</organism>
<dbReference type="GO" id="GO:0016747">
    <property type="term" value="F:acyltransferase activity, transferring groups other than amino-acyl groups"/>
    <property type="evidence" value="ECO:0007669"/>
    <property type="project" value="InterPro"/>
</dbReference>
<dbReference type="SUPFAM" id="SSF55729">
    <property type="entry name" value="Acyl-CoA N-acyltransferases (Nat)"/>
    <property type="match status" value="1"/>
</dbReference>
<dbReference type="Pfam" id="PF13527">
    <property type="entry name" value="Acetyltransf_9"/>
    <property type="match status" value="1"/>
</dbReference>
<sequence>MLIRSEAPADLLAIDRLLKKTFPTDAEAKLVMSLRENGHNTLSLVACNDEGKLIGHAMFSPVIVGGQDIGVQGLAPVSVHPDYRKQGIAAQLVREGFEILAEFGYPGCVVLGDPSYYSRFAFQPASTFNLHCKWDVPAEAFMGIELHEGVFSDCEGLVEYSFEFDAL</sequence>
<dbReference type="EMBL" id="LNTY01000062">
    <property type="protein sequence ID" value="KXF79690.1"/>
    <property type="molecule type" value="Genomic_DNA"/>
</dbReference>
<proteinExistence type="predicted"/>
<dbReference type="PROSITE" id="PS51186">
    <property type="entry name" value="GNAT"/>
    <property type="match status" value="1"/>
</dbReference>
<feature type="domain" description="N-acetyltransferase" evidence="1">
    <location>
        <begin position="1"/>
        <end position="143"/>
    </location>
</feature>
<dbReference type="AlphaFoldDB" id="A0A135I2L2"/>
<dbReference type="CDD" id="cd04301">
    <property type="entry name" value="NAT_SF"/>
    <property type="match status" value="1"/>
</dbReference>
<name>A0A135I2L2_9GAMM</name>
<evidence type="ECO:0000259" key="1">
    <source>
        <dbReference type="PROSITE" id="PS51186"/>
    </source>
</evidence>